<dbReference type="SUPFAM" id="SSF53774">
    <property type="entry name" value="Glutaminase/Asparaginase"/>
    <property type="match status" value="1"/>
</dbReference>
<sequence>MPSPNTESPPVIYESSGGPVRSDQALYVERGVDHEFTRMLERRRDVFVITAPRQTGKTSLWVKTQHTLKDKGITFGTIDFREVFGLPEDSTRMARGWTETLFRALCREFRLDLGDLGKWLAAQGEMPTTNLISTFFSEFLRSRLQGAIVVAFDEIDVVQLYSYFTDSLFEAVRVLAARRDELDLSFVLIGINPPENLLKSLGGSAFNIVAKQVDLRDFDPEDNAVIAAWAEGYPATDKKERLSIAAGILTATGGQPYLTACLFDEARSENVQSTGELAPFLSDRIARAKDGDWRRAHFNSPRDIIVERPDLAFRVIAAYEKALKGPIAVKTLGKEVRASLLTSGLVRFDPKDEKHLVIKSDIYRNVFDKAWAKTIEKELGEEVFSSQLPGVAVKLDAPRKRICIINTGGMISTELQPDGKYAIPPDLTRFFRKFPELNSIAEVTAVALMAKDSSDMNPDDWETLADAIFARRYVGFDGFVVAHGTDTLPHTASAIAFALGEGLRVPVVFVGAQVGTDVIHGDARINLTRAVAVATRNVPEVVAVVGDQIHRGVRVQKKDDFRFDGMHSPTWQPLGTIADDIDIRPQDLRKIDRRREMELRNKFSRGVFKIDLYPGLNPDFLMPLLKNPTLDGIIIETLGIGNVPTEGHWSLISFIKAATERYIPVMLASQFPIQPRMTANYEPAGPPLAAGALAALNMAPPAAVTKFMWVLPQIQERVDKGDLPIDRKISEIKRMMETDYVGELDVIENGEEK</sequence>
<dbReference type="Pfam" id="PF14516">
    <property type="entry name" value="AAA_35"/>
    <property type="match status" value="1"/>
</dbReference>
<dbReference type="RefSeq" id="WP_264602461.1">
    <property type="nucleotide sequence ID" value="NZ_JAOQNS010000009.1"/>
</dbReference>
<dbReference type="InterPro" id="IPR027475">
    <property type="entry name" value="Asparaginase/glutaminase_AS2"/>
</dbReference>
<dbReference type="PANTHER" id="PTHR11707:SF28">
    <property type="entry name" value="60 KDA LYSOPHOSPHOLIPASE"/>
    <property type="match status" value="1"/>
</dbReference>
<dbReference type="Pfam" id="PF17763">
    <property type="entry name" value="Asparaginase_C"/>
    <property type="match status" value="1"/>
</dbReference>
<dbReference type="PIRSF" id="PIRSF500176">
    <property type="entry name" value="L_ASNase"/>
    <property type="match status" value="1"/>
</dbReference>
<dbReference type="InterPro" id="IPR037152">
    <property type="entry name" value="L-asparaginase_N_sf"/>
</dbReference>
<dbReference type="InterPro" id="IPR027417">
    <property type="entry name" value="P-loop_NTPase"/>
</dbReference>
<evidence type="ECO:0000259" key="3">
    <source>
        <dbReference type="Pfam" id="PF17763"/>
    </source>
</evidence>
<dbReference type="SMART" id="SM00870">
    <property type="entry name" value="Asparaginase"/>
    <property type="match status" value="1"/>
</dbReference>
<dbReference type="InterPro" id="IPR027473">
    <property type="entry name" value="L-asparaginase_C"/>
</dbReference>
<feature type="domain" description="Asparaginase/glutaminase C-terminal" evidence="3">
    <location>
        <begin position="607"/>
        <end position="713"/>
    </location>
</feature>
<dbReference type="Pfam" id="PF00710">
    <property type="entry name" value="Asparaginase"/>
    <property type="match status" value="1"/>
</dbReference>
<dbReference type="PRINTS" id="PR00139">
    <property type="entry name" value="ASNGLNASE"/>
</dbReference>
<dbReference type="EMBL" id="JAOQNS010000009">
    <property type="protein sequence ID" value="MCW2308863.1"/>
    <property type="molecule type" value="Genomic_DNA"/>
</dbReference>
<proteinExistence type="predicted"/>
<dbReference type="InterPro" id="IPR027474">
    <property type="entry name" value="L-asparaginase_N"/>
</dbReference>
<dbReference type="PANTHER" id="PTHR11707">
    <property type="entry name" value="L-ASPARAGINASE"/>
    <property type="match status" value="1"/>
</dbReference>
<comment type="caution">
    <text evidence="4">The sequence shown here is derived from an EMBL/GenBank/DDBJ whole genome shotgun (WGS) entry which is preliminary data.</text>
</comment>
<dbReference type="Gene3D" id="3.40.50.1170">
    <property type="entry name" value="L-asparaginase, N-terminal domain"/>
    <property type="match status" value="1"/>
</dbReference>
<evidence type="ECO:0000259" key="2">
    <source>
        <dbReference type="Pfam" id="PF00710"/>
    </source>
</evidence>
<dbReference type="PROSITE" id="PS00917">
    <property type="entry name" value="ASN_GLN_ASE_2"/>
    <property type="match status" value="1"/>
</dbReference>
<dbReference type="PIRSF" id="PIRSF001220">
    <property type="entry name" value="L-ASNase_gatD"/>
    <property type="match status" value="1"/>
</dbReference>
<dbReference type="InterPro" id="IPR006034">
    <property type="entry name" value="Asparaginase/glutaminase-like"/>
</dbReference>
<gene>
    <name evidence="4" type="ORF">M2319_003212</name>
</gene>
<keyword evidence="5" id="KW-1185">Reference proteome</keyword>
<dbReference type="Gene3D" id="3.40.50.300">
    <property type="entry name" value="P-loop containing nucleotide triphosphate hydrolases"/>
    <property type="match status" value="1"/>
</dbReference>
<evidence type="ECO:0000313" key="5">
    <source>
        <dbReference type="Proteomes" id="UP001209755"/>
    </source>
</evidence>
<dbReference type="PROSITE" id="PS51732">
    <property type="entry name" value="ASN_GLN_ASE_3"/>
    <property type="match status" value="1"/>
</dbReference>
<evidence type="ECO:0000256" key="1">
    <source>
        <dbReference type="PROSITE-ProRule" id="PRU10100"/>
    </source>
</evidence>
<organism evidence="4 5">
    <name type="scientific">Rhodobium gokarnense</name>
    <dbReference type="NCBI Taxonomy" id="364296"/>
    <lineage>
        <taxon>Bacteria</taxon>
        <taxon>Pseudomonadati</taxon>
        <taxon>Pseudomonadota</taxon>
        <taxon>Alphaproteobacteria</taxon>
        <taxon>Hyphomicrobiales</taxon>
        <taxon>Rhodobiaceae</taxon>
        <taxon>Rhodobium</taxon>
    </lineage>
</organism>
<dbReference type="InterPro" id="IPR036152">
    <property type="entry name" value="Asp/glu_Ase-like_sf"/>
</dbReference>
<reference evidence="5" key="1">
    <citation type="submission" date="2023-07" db="EMBL/GenBank/DDBJ databases">
        <title>Genome sequencing of Purple Non-Sulfur Bacteria from various extreme environments.</title>
        <authorList>
            <person name="Mayer M."/>
        </authorList>
    </citation>
    <scope>NUCLEOTIDE SEQUENCE [LARGE SCALE GENOMIC DNA]</scope>
    <source>
        <strain evidence="5">DSM 17935</strain>
    </source>
</reference>
<feature type="domain" description="L-asparaginase N-terminal" evidence="2">
    <location>
        <begin position="401"/>
        <end position="584"/>
    </location>
</feature>
<evidence type="ECO:0000313" key="4">
    <source>
        <dbReference type="EMBL" id="MCW2308863.1"/>
    </source>
</evidence>
<accession>A0ABT3HEN6</accession>
<dbReference type="SUPFAM" id="SSF52540">
    <property type="entry name" value="P-loop containing nucleoside triphosphate hydrolases"/>
    <property type="match status" value="1"/>
</dbReference>
<protein>
    <submittedName>
        <fullName evidence="4">L-asparaginase type I</fullName>
    </submittedName>
</protein>
<name>A0ABT3HEN6_9HYPH</name>
<dbReference type="Gene3D" id="3.40.50.40">
    <property type="match status" value="1"/>
</dbReference>
<feature type="active site" evidence="1">
    <location>
        <position position="485"/>
    </location>
</feature>
<dbReference type="Proteomes" id="UP001209755">
    <property type="component" value="Unassembled WGS sequence"/>
</dbReference>
<dbReference type="InterPro" id="IPR040919">
    <property type="entry name" value="Asparaginase_C"/>
</dbReference>